<dbReference type="Pfam" id="PF13407">
    <property type="entry name" value="Peripla_BP_4"/>
    <property type="match status" value="1"/>
</dbReference>
<dbReference type="InterPro" id="IPR000843">
    <property type="entry name" value="HTH_LacI"/>
</dbReference>
<dbReference type="Proteomes" id="UP001062165">
    <property type="component" value="Chromosome"/>
</dbReference>
<proteinExistence type="predicted"/>
<dbReference type="SMART" id="SM00354">
    <property type="entry name" value="HTH_LACI"/>
    <property type="match status" value="1"/>
</dbReference>
<evidence type="ECO:0000259" key="4">
    <source>
        <dbReference type="PROSITE" id="PS50932"/>
    </source>
</evidence>
<dbReference type="PROSITE" id="PS50932">
    <property type="entry name" value="HTH_LACI_2"/>
    <property type="match status" value="1"/>
</dbReference>
<keyword evidence="6" id="KW-1185">Reference proteome</keyword>
<keyword evidence="3" id="KW-0804">Transcription</keyword>
<feature type="domain" description="HTH lacI-type" evidence="4">
    <location>
        <begin position="6"/>
        <end position="60"/>
    </location>
</feature>
<evidence type="ECO:0000256" key="2">
    <source>
        <dbReference type="ARBA" id="ARBA00023125"/>
    </source>
</evidence>
<dbReference type="InterPro" id="IPR010982">
    <property type="entry name" value="Lambda_DNA-bd_dom_sf"/>
</dbReference>
<organism evidence="5 6">
    <name type="scientific">Reichenbachiella carrageenanivorans</name>
    <dbReference type="NCBI Taxonomy" id="2979869"/>
    <lineage>
        <taxon>Bacteria</taxon>
        <taxon>Pseudomonadati</taxon>
        <taxon>Bacteroidota</taxon>
        <taxon>Cytophagia</taxon>
        <taxon>Cytophagales</taxon>
        <taxon>Reichenbachiellaceae</taxon>
        <taxon>Reichenbachiella</taxon>
    </lineage>
</organism>
<dbReference type="SUPFAM" id="SSF53822">
    <property type="entry name" value="Periplasmic binding protein-like I"/>
    <property type="match status" value="1"/>
</dbReference>
<dbReference type="CDD" id="cd01392">
    <property type="entry name" value="HTH_LacI"/>
    <property type="match status" value="1"/>
</dbReference>
<sequence length="348" mass="39488">MKKERLTTKDIAKLADVSRGTVDRVLHGRGKVSDKAREKVMKVLEEQDYKPNKLAKALQANKITVMAFLIPSPELDEYWQFAQQGLEQAVDAMDLFSIEVASYYFDPKDKEDFINQSQALLDAHPDGVIFAPFFYQESIAFLTQCKEQDIPCVTFNTQLKECAQPFIGQDLFQSGQVAASLIKKSTATKGDILIVHFDESVSNALHMQKKEAGFFDFYSKPENAGYKLTTVNIQKDDASELFSYFDEVFQTQKGIVAVYVTNSKCYKVAQYLANNDIDCLLIGYDLIQENRTYLTKSTIDYLIYQNPKMQVSLAAKNLADHLILNKEMPAITFLPLDIIIKENLDTIK</sequence>
<dbReference type="EMBL" id="CP106735">
    <property type="protein sequence ID" value="UXX81303.1"/>
    <property type="molecule type" value="Genomic_DNA"/>
</dbReference>
<dbReference type="GO" id="GO:0003677">
    <property type="term" value="F:DNA binding"/>
    <property type="evidence" value="ECO:0007669"/>
    <property type="project" value="UniProtKB-KW"/>
</dbReference>
<name>A0ABY6D810_9BACT</name>
<dbReference type="SUPFAM" id="SSF47413">
    <property type="entry name" value="lambda repressor-like DNA-binding domains"/>
    <property type="match status" value="1"/>
</dbReference>
<keyword evidence="2 5" id="KW-0238">DNA-binding</keyword>
<reference evidence="5" key="1">
    <citation type="submission" date="2022-10" db="EMBL/GenBank/DDBJ databases">
        <title>Comparative genomics and taxonomic characterization of three novel marine species of genus Reichenbachiella exhibiting antioxidant and polysaccharide degradation activities.</title>
        <authorList>
            <person name="Muhammad N."/>
            <person name="Lee Y.-J."/>
            <person name="Ko J."/>
            <person name="Kim S.-G."/>
        </authorList>
    </citation>
    <scope>NUCLEOTIDE SEQUENCE</scope>
    <source>
        <strain evidence="5">Wsw4-B4</strain>
    </source>
</reference>
<dbReference type="Gene3D" id="3.40.50.2300">
    <property type="match status" value="2"/>
</dbReference>
<dbReference type="InterPro" id="IPR028082">
    <property type="entry name" value="Peripla_BP_I"/>
</dbReference>
<dbReference type="Pfam" id="PF00356">
    <property type="entry name" value="LacI"/>
    <property type="match status" value="1"/>
</dbReference>
<dbReference type="InterPro" id="IPR025997">
    <property type="entry name" value="SBP_2_dom"/>
</dbReference>
<dbReference type="PANTHER" id="PTHR30146">
    <property type="entry name" value="LACI-RELATED TRANSCRIPTIONAL REPRESSOR"/>
    <property type="match status" value="1"/>
</dbReference>
<evidence type="ECO:0000256" key="3">
    <source>
        <dbReference type="ARBA" id="ARBA00023163"/>
    </source>
</evidence>
<evidence type="ECO:0000313" key="5">
    <source>
        <dbReference type="EMBL" id="UXX81303.1"/>
    </source>
</evidence>
<dbReference type="PANTHER" id="PTHR30146:SF144">
    <property type="entry name" value="LACI-FAMILY TRANSCRIPTION REGULATOR"/>
    <property type="match status" value="1"/>
</dbReference>
<keyword evidence="1" id="KW-0805">Transcription regulation</keyword>
<evidence type="ECO:0000313" key="6">
    <source>
        <dbReference type="Proteomes" id="UP001062165"/>
    </source>
</evidence>
<gene>
    <name evidence="5" type="ORF">N7E81_09390</name>
</gene>
<evidence type="ECO:0000256" key="1">
    <source>
        <dbReference type="ARBA" id="ARBA00023015"/>
    </source>
</evidence>
<dbReference type="Gene3D" id="1.10.260.40">
    <property type="entry name" value="lambda repressor-like DNA-binding domains"/>
    <property type="match status" value="1"/>
</dbReference>
<accession>A0ABY6D810</accession>
<dbReference type="RefSeq" id="WP_263053027.1">
    <property type="nucleotide sequence ID" value="NZ_CP106735.1"/>
</dbReference>
<protein>
    <submittedName>
        <fullName evidence="5">LacI family DNA-binding transcriptional regulator</fullName>
    </submittedName>
</protein>